<reference evidence="2 3" key="1">
    <citation type="submission" date="2021-08" db="EMBL/GenBank/DDBJ databases">
        <authorList>
            <person name="Tuo L."/>
        </authorList>
    </citation>
    <scope>NUCLEOTIDE SEQUENCE [LARGE SCALE GENOMIC DNA]</scope>
    <source>
        <strain evidence="2 3">JCM 31229</strain>
    </source>
</reference>
<dbReference type="Proteomes" id="UP000706039">
    <property type="component" value="Unassembled WGS sequence"/>
</dbReference>
<dbReference type="Pfam" id="PF00174">
    <property type="entry name" value="Oxidored_molyb"/>
    <property type="match status" value="1"/>
</dbReference>
<accession>A0ABS7PHR6</accession>
<dbReference type="Gene3D" id="3.90.420.10">
    <property type="entry name" value="Oxidoreductase, molybdopterin-binding domain"/>
    <property type="match status" value="1"/>
</dbReference>
<dbReference type="InterPro" id="IPR036374">
    <property type="entry name" value="OxRdtase_Mopterin-bd_sf"/>
</dbReference>
<dbReference type="RefSeq" id="WP_222987946.1">
    <property type="nucleotide sequence ID" value="NZ_JAINVV010000001.1"/>
</dbReference>
<keyword evidence="3" id="KW-1185">Reference proteome</keyword>
<dbReference type="PANTHER" id="PTHR43032:SF2">
    <property type="entry name" value="BLL0505 PROTEIN"/>
    <property type="match status" value="1"/>
</dbReference>
<dbReference type="EMBL" id="JAINVV010000001">
    <property type="protein sequence ID" value="MBY8820839.1"/>
    <property type="molecule type" value="Genomic_DNA"/>
</dbReference>
<feature type="domain" description="Oxidoreductase molybdopterin-binding" evidence="1">
    <location>
        <begin position="94"/>
        <end position="225"/>
    </location>
</feature>
<comment type="caution">
    <text evidence="2">The sequence shown here is derived from an EMBL/GenBank/DDBJ whole genome shotgun (WGS) entry which is preliminary data.</text>
</comment>
<dbReference type="PANTHER" id="PTHR43032">
    <property type="entry name" value="PROTEIN-METHIONINE-SULFOXIDE REDUCTASE"/>
    <property type="match status" value="1"/>
</dbReference>
<evidence type="ECO:0000313" key="3">
    <source>
        <dbReference type="Proteomes" id="UP000706039"/>
    </source>
</evidence>
<dbReference type="InterPro" id="IPR000572">
    <property type="entry name" value="OxRdtase_Mopterin-bd_dom"/>
</dbReference>
<gene>
    <name evidence="2" type="ORF">K7G82_00960</name>
</gene>
<dbReference type="SUPFAM" id="SSF56524">
    <property type="entry name" value="Oxidoreductase molybdopterin-binding domain"/>
    <property type="match status" value="1"/>
</dbReference>
<evidence type="ECO:0000313" key="2">
    <source>
        <dbReference type="EMBL" id="MBY8820839.1"/>
    </source>
</evidence>
<evidence type="ECO:0000259" key="1">
    <source>
        <dbReference type="Pfam" id="PF00174"/>
    </source>
</evidence>
<dbReference type="PROSITE" id="PS51257">
    <property type="entry name" value="PROKAR_LIPOPROTEIN"/>
    <property type="match status" value="1"/>
</dbReference>
<sequence length="248" mass="27000">MTTTPNRRIFLSGLVAAGGVSLAGCRSETYLPPDYGSLFGVSDALSMGAQRLILQRQPLAREFAPSLISRGFPAIGTTLPEDDAYLRDLKTGFATWSLPVEGLVRRPLRLSLAVLKAMPARTQVTAHSCERGWTAIGQWTGVPLAHVLRLAGLRPEARYIVFDSVDGWYESLDLFDALHPQTILAHGMNGAPLPVQHGAPVRLRVERHLGYKSIKFINRIRVVESMAGISSGKGSLAAEFGYSWYAGI</sequence>
<organism evidence="2 3">
    <name type="scientific">Sphingomonas colocasiae</name>
    <dbReference type="NCBI Taxonomy" id="1848973"/>
    <lineage>
        <taxon>Bacteria</taxon>
        <taxon>Pseudomonadati</taxon>
        <taxon>Pseudomonadota</taxon>
        <taxon>Alphaproteobacteria</taxon>
        <taxon>Sphingomonadales</taxon>
        <taxon>Sphingomonadaceae</taxon>
        <taxon>Sphingomonas</taxon>
    </lineage>
</organism>
<name>A0ABS7PHR6_9SPHN</name>
<proteinExistence type="predicted"/>
<protein>
    <submittedName>
        <fullName evidence="2">Molybdopterin-dependent oxidoreductase</fullName>
    </submittedName>
</protein>